<accession>K2G601</accession>
<name>K2G601_9BACT</name>
<dbReference type="EMBL" id="AMFJ01000127">
    <property type="protein sequence ID" value="EKE29672.1"/>
    <property type="molecule type" value="Genomic_DNA"/>
</dbReference>
<gene>
    <name evidence="1" type="ORF">ACD_2C00127G0001</name>
</gene>
<sequence length="59" mass="7148">MAPTDMDWMKKRQKSLKRILANLDTEERELEKRGILFKEEFKEVRQSIRKITGAIEKRQ</sequence>
<organism evidence="1">
    <name type="scientific">uncultured bacterium</name>
    <name type="common">gcode 4</name>
    <dbReference type="NCBI Taxonomy" id="1234023"/>
    <lineage>
        <taxon>Bacteria</taxon>
        <taxon>environmental samples</taxon>
    </lineage>
</organism>
<proteinExistence type="predicted"/>
<comment type="caution">
    <text evidence="1">The sequence shown here is derived from an EMBL/GenBank/DDBJ whole genome shotgun (WGS) entry which is preliminary data.</text>
</comment>
<protein>
    <submittedName>
        <fullName evidence="1">Uncharacterized protein</fullName>
    </submittedName>
</protein>
<reference evidence="1" key="1">
    <citation type="journal article" date="2012" name="Science">
        <title>Fermentation, hydrogen, and sulfur metabolism in multiple uncultivated bacterial phyla.</title>
        <authorList>
            <person name="Wrighton K.C."/>
            <person name="Thomas B.C."/>
            <person name="Sharon I."/>
            <person name="Miller C.S."/>
            <person name="Castelle C.J."/>
            <person name="VerBerkmoes N.C."/>
            <person name="Wilkins M.J."/>
            <person name="Hettich R.L."/>
            <person name="Lipton M.S."/>
            <person name="Williams K.H."/>
            <person name="Long P.E."/>
            <person name="Banfield J.F."/>
        </authorList>
    </citation>
    <scope>NUCLEOTIDE SEQUENCE [LARGE SCALE GENOMIC DNA]</scope>
</reference>
<dbReference type="AlphaFoldDB" id="K2G601"/>
<evidence type="ECO:0000313" key="1">
    <source>
        <dbReference type="EMBL" id="EKE29672.1"/>
    </source>
</evidence>